<feature type="coiled-coil region" evidence="1">
    <location>
        <begin position="300"/>
        <end position="336"/>
    </location>
</feature>
<evidence type="ECO:0000313" key="4">
    <source>
        <dbReference type="Proteomes" id="UP001500842"/>
    </source>
</evidence>
<feature type="compositionally biased region" description="Acidic residues" evidence="2">
    <location>
        <begin position="1150"/>
        <end position="1159"/>
    </location>
</feature>
<feature type="region of interest" description="Disordered" evidence="2">
    <location>
        <begin position="1141"/>
        <end position="1171"/>
    </location>
</feature>
<proteinExistence type="predicted"/>
<name>A0ABN2B078_9ACTN</name>
<accession>A0ABN2B078</accession>
<feature type="region of interest" description="Disordered" evidence="2">
    <location>
        <begin position="183"/>
        <end position="214"/>
    </location>
</feature>
<dbReference type="EMBL" id="BAAAOR010000028">
    <property type="protein sequence ID" value="GAA1530597.1"/>
    <property type="molecule type" value="Genomic_DNA"/>
</dbReference>
<dbReference type="Gene3D" id="2.60.40.10">
    <property type="entry name" value="Immunoglobulins"/>
    <property type="match status" value="1"/>
</dbReference>
<evidence type="ECO:0000256" key="1">
    <source>
        <dbReference type="SAM" id="Coils"/>
    </source>
</evidence>
<dbReference type="RefSeq" id="WP_141006539.1">
    <property type="nucleotide sequence ID" value="NZ_BAAAOR010000028.1"/>
</dbReference>
<dbReference type="Proteomes" id="UP001500842">
    <property type="component" value="Unassembled WGS sequence"/>
</dbReference>
<dbReference type="InterPro" id="IPR013783">
    <property type="entry name" value="Ig-like_fold"/>
</dbReference>
<sequence length="1262" mass="135175">MPAAVPIDLRRGATAVISALALVLTTIALLQTAPAAADDSQITLSAAEVNEALFVAGDVARVSADPAAGVLEGVLQELYAVRPGLSADDAVGQIRILESGMAAAASQAQTGRLATPQAEGAATYEYCQHWSEPAEDVEWSKRDHICADWLHTNGARLHFLTSAIEETDVLPETKRAVRKEVKSELTTSDNGVGASAMTPTLDQGTGSRSLQQSADRLQRSYALAQDNDEFASARDDLWAGSTAEEILASLQQRQNDPDLAPLTEQMAKITAQGSLTLTAPQSEGLAAEALSQTDEATGTAVDALSELAEAQQKYDEAKTDAEKKKAKEDLDAAKDALKEPLKQAEKIVKDAKTVVDFATFILDKFDPEAAAAMKEGADTVLPIAEGLIEVGSSIVNGVINFYTGNWIGLVGDAFSALQGLEKLFGGPGSKPKPDPVKVALENLGKQLEKLGEQMHERFDRIDAALEQIYTALTTGVSEVLAKLVANEQNVAEIFDRLEVQRANLARLEDRVFALFNADQRRTQKEAINLAVGKQTMSSDLYDTSTNQFFTWATEHAKDEIALGANRSFRPADLLEELDKGLDTNVDYLRRFTKEVYELPSPLGGSTVVNPSDWGSAARAFGRVITEHPRHFHSEPRNLGRLDAIIAEGERLRDTLAVIAENDTAAATGSTVLNAATQHYREAWGELSTGVEAALEDWIADQVTSFDLWKGPRQSYAAADLPNLPAISCGPVSGLSGKAFAAGTPYTSTMPNQLGLALNAGLLSLRVCSTTAEWVNFEDRPETNPRTPIVVQRFAQLRVRVQVEARNAGGTVATATGTYTDADKVNICDFDEDGTDNCDLVANHAVAKAGHEWDEIRTKLGYAWSAQVRDQDESYITGMVTDWLRGRQQVAVGHILDLLEPGGADQDLSEASRALSAARKALSSYVELGLPAGLTVDAELRGLLEGGLDTASSSTDPLERLLDGTTRLLDDAGAGHLSQIWDAVAAQYRSQDVPATLRAAGEERVDRLEQLLREHVVPADGQARRPLGAAFIESTLDRLELARSALTGDGPVTTIVSGPATTTTSTRPTFTFTTGEEESGTTVACRVFAEGTTAPAFGPCSSGTGGNSHTPATPLENDDYIFEVRGIDDALITGASATRRFSLTADSTPGDPDDPTEPDATDPGSNGSATATTFTMLEKPKIKGKKQVGTKLKATTGVWSPTPTTIKYTWFVNGKKVKGKAGKQRAYRIRPGDRRQRIFVKIVVNRPGHTKAVATSKAVRVKR</sequence>
<evidence type="ECO:0000313" key="3">
    <source>
        <dbReference type="EMBL" id="GAA1530597.1"/>
    </source>
</evidence>
<gene>
    <name evidence="3" type="ORF">GCM10009788_37380</name>
</gene>
<reference evidence="3 4" key="1">
    <citation type="journal article" date="2019" name="Int. J. Syst. Evol. Microbiol.">
        <title>The Global Catalogue of Microorganisms (GCM) 10K type strain sequencing project: providing services to taxonomists for standard genome sequencing and annotation.</title>
        <authorList>
            <consortium name="The Broad Institute Genomics Platform"/>
            <consortium name="The Broad Institute Genome Sequencing Center for Infectious Disease"/>
            <person name="Wu L."/>
            <person name="Ma J."/>
        </authorList>
    </citation>
    <scope>NUCLEOTIDE SEQUENCE [LARGE SCALE GENOMIC DNA]</scope>
    <source>
        <strain evidence="3 4">JCM 14942</strain>
    </source>
</reference>
<feature type="compositionally biased region" description="Polar residues" evidence="2">
    <location>
        <begin position="197"/>
        <end position="214"/>
    </location>
</feature>
<comment type="caution">
    <text evidence="3">The sequence shown here is derived from an EMBL/GenBank/DDBJ whole genome shotgun (WGS) entry which is preliminary data.</text>
</comment>
<keyword evidence="1" id="KW-0175">Coiled coil</keyword>
<organism evidence="3 4">
    <name type="scientific">Nocardioides humi</name>
    <dbReference type="NCBI Taxonomy" id="449461"/>
    <lineage>
        <taxon>Bacteria</taxon>
        <taxon>Bacillati</taxon>
        <taxon>Actinomycetota</taxon>
        <taxon>Actinomycetes</taxon>
        <taxon>Propionibacteriales</taxon>
        <taxon>Nocardioidaceae</taxon>
        <taxon>Nocardioides</taxon>
    </lineage>
</organism>
<evidence type="ECO:0000256" key="2">
    <source>
        <dbReference type="SAM" id="MobiDB-lite"/>
    </source>
</evidence>
<keyword evidence="4" id="KW-1185">Reference proteome</keyword>
<dbReference type="Gene3D" id="2.60.40.2700">
    <property type="match status" value="1"/>
</dbReference>
<protein>
    <submittedName>
        <fullName evidence="3">Uncharacterized protein</fullName>
    </submittedName>
</protein>